<dbReference type="InterPro" id="IPR036397">
    <property type="entry name" value="RNaseH_sf"/>
</dbReference>
<keyword evidence="3 6" id="KW-0863">Zinc-finger</keyword>
<dbReference type="SUPFAM" id="SSF53098">
    <property type="entry name" value="Ribonuclease H-like"/>
    <property type="match status" value="1"/>
</dbReference>
<gene>
    <name evidence="10" type="primary">LOC101859807</name>
</gene>
<dbReference type="Pfam" id="PF12874">
    <property type="entry name" value="zf-met"/>
    <property type="match status" value="1"/>
</dbReference>
<dbReference type="InterPro" id="IPR013087">
    <property type="entry name" value="Znf_C2H2_type"/>
</dbReference>
<feature type="region of interest" description="Disordered" evidence="7">
    <location>
        <begin position="965"/>
        <end position="984"/>
    </location>
</feature>
<dbReference type="Gene3D" id="3.30.160.60">
    <property type="entry name" value="Classic Zinc Finger"/>
    <property type="match status" value="5"/>
</dbReference>
<keyword evidence="2" id="KW-0677">Repeat</keyword>
<keyword evidence="1" id="KW-0479">Metal-binding</keyword>
<feature type="domain" description="C2H2-type" evidence="8">
    <location>
        <begin position="1072"/>
        <end position="1094"/>
    </location>
</feature>
<dbReference type="SUPFAM" id="SSF57667">
    <property type="entry name" value="beta-beta-alpha zinc fingers"/>
    <property type="match status" value="3"/>
</dbReference>
<feature type="region of interest" description="Disordered" evidence="7">
    <location>
        <begin position="917"/>
        <end position="942"/>
    </location>
</feature>
<evidence type="ECO:0000256" key="6">
    <source>
        <dbReference type="PROSITE-ProRule" id="PRU00042"/>
    </source>
</evidence>
<feature type="domain" description="C2H2-type" evidence="8">
    <location>
        <begin position="1160"/>
        <end position="1187"/>
    </location>
</feature>
<dbReference type="Proteomes" id="UP000694888">
    <property type="component" value="Unplaced"/>
</dbReference>
<dbReference type="PANTHER" id="PTHR24388">
    <property type="entry name" value="ZINC FINGER PROTEIN"/>
    <property type="match status" value="1"/>
</dbReference>
<dbReference type="Pfam" id="PF17921">
    <property type="entry name" value="Integrase_H2C2"/>
    <property type="match status" value="1"/>
</dbReference>
<feature type="domain" description="C2H2-type" evidence="8">
    <location>
        <begin position="1044"/>
        <end position="1071"/>
    </location>
</feature>
<evidence type="ECO:0000313" key="9">
    <source>
        <dbReference type="Proteomes" id="UP000694888"/>
    </source>
</evidence>
<dbReference type="SMART" id="SM00355">
    <property type="entry name" value="ZnF_C2H2"/>
    <property type="match status" value="6"/>
</dbReference>
<dbReference type="PROSITE" id="PS00028">
    <property type="entry name" value="ZINC_FINGER_C2H2_1"/>
    <property type="match status" value="6"/>
</dbReference>
<name>A0ABM0K0C6_APLCA</name>
<evidence type="ECO:0000256" key="4">
    <source>
        <dbReference type="ARBA" id="ARBA00022833"/>
    </source>
</evidence>
<evidence type="ECO:0000313" key="10">
    <source>
        <dbReference type="RefSeq" id="XP_005105777.1"/>
    </source>
</evidence>
<proteinExistence type="predicted"/>
<keyword evidence="5" id="KW-0539">Nucleus</keyword>
<evidence type="ECO:0000259" key="8">
    <source>
        <dbReference type="PROSITE" id="PS50157"/>
    </source>
</evidence>
<dbReference type="InterPro" id="IPR036236">
    <property type="entry name" value="Znf_C2H2_sf"/>
</dbReference>
<dbReference type="InterPro" id="IPR041588">
    <property type="entry name" value="Integrase_H2C2"/>
</dbReference>
<keyword evidence="4" id="KW-0862">Zinc</keyword>
<feature type="domain" description="C2H2-type" evidence="8">
    <location>
        <begin position="1132"/>
        <end position="1159"/>
    </location>
</feature>
<accession>A0ABM0K0C6</accession>
<evidence type="ECO:0000256" key="7">
    <source>
        <dbReference type="SAM" id="MobiDB-lite"/>
    </source>
</evidence>
<dbReference type="Gene3D" id="1.10.340.70">
    <property type="match status" value="2"/>
</dbReference>
<dbReference type="PROSITE" id="PS50157">
    <property type="entry name" value="ZINC_FINGER_C2H2_2"/>
    <property type="match status" value="6"/>
</dbReference>
<dbReference type="InterPro" id="IPR050527">
    <property type="entry name" value="Snail/Krueppel_Znf"/>
</dbReference>
<dbReference type="GeneID" id="101859807"/>
<feature type="domain" description="C2H2-type" evidence="8">
    <location>
        <begin position="1102"/>
        <end position="1130"/>
    </location>
</feature>
<protein>
    <submittedName>
        <fullName evidence="10">Uncharacterized protein LOC101859807 isoform X1</fullName>
    </submittedName>
</protein>
<dbReference type="Gene3D" id="3.30.420.10">
    <property type="entry name" value="Ribonuclease H-like superfamily/Ribonuclease H"/>
    <property type="match status" value="1"/>
</dbReference>
<dbReference type="PANTHER" id="PTHR24388:SF104">
    <property type="entry name" value="AT-RICH BINDING PROTEIN-RELATED"/>
    <property type="match status" value="1"/>
</dbReference>
<dbReference type="Pfam" id="PF00096">
    <property type="entry name" value="zf-C2H2"/>
    <property type="match status" value="2"/>
</dbReference>
<evidence type="ECO:0000256" key="1">
    <source>
        <dbReference type="ARBA" id="ARBA00022723"/>
    </source>
</evidence>
<feature type="compositionally biased region" description="Low complexity" evidence="7">
    <location>
        <begin position="924"/>
        <end position="935"/>
    </location>
</feature>
<reference evidence="10" key="1">
    <citation type="submission" date="2025-08" db="UniProtKB">
        <authorList>
            <consortium name="RefSeq"/>
        </authorList>
    </citation>
    <scope>IDENTIFICATION</scope>
</reference>
<organism evidence="9 10">
    <name type="scientific">Aplysia californica</name>
    <name type="common">California sea hare</name>
    <dbReference type="NCBI Taxonomy" id="6500"/>
    <lineage>
        <taxon>Eukaryota</taxon>
        <taxon>Metazoa</taxon>
        <taxon>Spiralia</taxon>
        <taxon>Lophotrochozoa</taxon>
        <taxon>Mollusca</taxon>
        <taxon>Gastropoda</taxon>
        <taxon>Heterobranchia</taxon>
        <taxon>Euthyneura</taxon>
        <taxon>Tectipleura</taxon>
        <taxon>Aplysiida</taxon>
        <taxon>Aplysioidea</taxon>
        <taxon>Aplysiidae</taxon>
        <taxon>Aplysia</taxon>
    </lineage>
</organism>
<keyword evidence="9" id="KW-1185">Reference proteome</keyword>
<evidence type="ECO:0000256" key="3">
    <source>
        <dbReference type="ARBA" id="ARBA00022771"/>
    </source>
</evidence>
<evidence type="ECO:0000256" key="2">
    <source>
        <dbReference type="ARBA" id="ARBA00022737"/>
    </source>
</evidence>
<dbReference type="RefSeq" id="XP_005105777.1">
    <property type="nucleotide sequence ID" value="XM_005105720.3"/>
</dbReference>
<feature type="region of interest" description="Disordered" evidence="7">
    <location>
        <begin position="445"/>
        <end position="512"/>
    </location>
</feature>
<feature type="compositionally biased region" description="Basic residues" evidence="7">
    <location>
        <begin position="453"/>
        <end position="463"/>
    </location>
</feature>
<evidence type="ECO:0000256" key="5">
    <source>
        <dbReference type="ARBA" id="ARBA00023242"/>
    </source>
</evidence>
<dbReference type="InterPro" id="IPR012337">
    <property type="entry name" value="RNaseH-like_sf"/>
</dbReference>
<feature type="domain" description="C2H2-type" evidence="8">
    <location>
        <begin position="1016"/>
        <end position="1043"/>
    </location>
</feature>
<sequence>MRRKSSNTHISLAVIKQYLLCGTYPSGSTPTDKRSVRKRSESFKIEDGELHYIVRPKRLEGEPPDPNPGSDKANLRRAVITPKTQFSVVSQMHVTAEGVHMGTERTLNALSSKYYWVGMASTVRKVLKNCVVCLANRPAVSNFQQSHFSEVVPAVEPEIPTTSCGSATGGEKKELQDKLAPVTAKQEDVSTEMQYIVTAELHEPETVDSDLDFDPSSVVTDSVFDPRVDFDVARRFWQKVEVQIIGPLQYKKRKKTYVAAALDGFSKWPEVHVLEKLNEKYVSQFLLRLIARYGVMEEVILLANDLLQDQSLDSGGIAQNLQHYAVAVSLEKYNPVDEHWSHLLQLVQSFSEQYTDSWHTCLDLCLIPARNSLTAASDFSPAYLLMNREPSFPASILPPKDSSNGEISLTTAQTEQCVEAAMSDYLQCCVPDIKQVITLASVNDLSESVPQRRSGRKPKKSHRTAGGGSEDNGALSEDGAHEGCNSVRGPKRKSWLSVSNPRVGQPAARNEKTATLENVKESSDLDKNAFSEDDIEVEMELDTYYSAIWLYKATAQYPPNSHNTFKRSMRKVCEHHVLEEGELFYVFRGKQLKVVTTMEDRLALLADAHVVDGEHLSRLSVNGKLEKQQVHWKGMMSDVEAYIRACPECKHGIPRKNHRRMSSRARSLLRRADANSDDEDMEAADIGKVSYRELIDFLRKDIIPDDLSRSELLIFRKKAKHYKVERGILYFIPPHKPDEKPKKVLRTQEERVAAVKAALGDHTCSQSEVLAAIRRWAFWPDMPKDVEQELSKWCNHQSKANAEKLAEEAERRQMMKDWRLKRFQDYFAGKDICSKRENLDTLFPPLAEPAKEETSPPAKPDLVAKAMESAMLSSSPPESGAGTDVNAEVMEEGSEVESTVMIDVAGDGTVVVNTGLKGQDKEMTSTSTDVQQSTTEPSAVQGQVPKLEISESASDKNAVIEEELEDEEEHVGEMEEVEDGDPEESWSLKTADMLERIQVSQTVEESSPVKKIGKRRRCEVCQEIVRGENNYKEHMYRHTGIKPFSCSNCPKKFTTKKGLRMHLRRHTGHRPYLCNICGRGFPRSASLRYHIKTHDKGGGVPVVCDICHRTFTTENRLQKHKRFKHPAQAPVFCCEQCGKTFTAKRSLKRHEEAHQGIRKYVCQYCKRSFFRKEYLNYHLVSHSNEDPSLASYKLKGRHRKQQQAAARKREYVSIVCVDSTGAETGQNEEVYGQLVEVTDPSEWSQQVSGRIEEQRVPTVFGLEGGQRVLSSADQAVEGTSVVMVEEQPNGQGEVEVRHIIMPGGHIHEQSQQLHRKPQTITVQHTGGVSSASHVRSMDGVMNAIVRPGEQQQAQSIEVVLPSGAHTFTVPCSRDQLTDTGQETVQYQVECLSGETLTEADVNAIRMLAHASLSGTHIVQQ</sequence>